<feature type="region of interest" description="Disordered" evidence="4">
    <location>
        <begin position="214"/>
        <end position="236"/>
    </location>
</feature>
<dbReference type="InterPro" id="IPR036390">
    <property type="entry name" value="WH_DNA-bd_sf"/>
</dbReference>
<dbReference type="SMART" id="SM00345">
    <property type="entry name" value="HTH_GNTR"/>
    <property type="match status" value="1"/>
</dbReference>
<dbReference type="SUPFAM" id="SSF48008">
    <property type="entry name" value="GntR ligand-binding domain-like"/>
    <property type="match status" value="1"/>
</dbReference>
<keyword evidence="3" id="KW-0804">Transcription</keyword>
<dbReference type="InterPro" id="IPR008920">
    <property type="entry name" value="TF_FadR/GntR_C"/>
</dbReference>
<sequence>MTVPGTSGREKAYAYLRDTVIADPAMLGRFVNEQAVADSIGVSRTPIREALLLLAAEDLVRLIPKKGAYVAPLSGQEVTELMDLRAVLESHAARVVLAQGRAPVAEMRRLADEQAQVSGPGQAGDFIGWDHHFHMALVRTAGNTMLTRTYEGLRARQVRCGISAVFRSAGRQESVLREHRAIADALEGGDADAAACAIRAHLDATRAALLAGPSGPAAAPGPEYPGLSGPGGGSPA</sequence>
<name>A0ABP7DLS5_9ACTN</name>
<dbReference type="Pfam" id="PF00392">
    <property type="entry name" value="GntR"/>
    <property type="match status" value="1"/>
</dbReference>
<keyword evidence="2" id="KW-0238">DNA-binding</keyword>
<proteinExistence type="predicted"/>
<dbReference type="Gene3D" id="1.20.120.530">
    <property type="entry name" value="GntR ligand-binding domain-like"/>
    <property type="match status" value="1"/>
</dbReference>
<evidence type="ECO:0000313" key="7">
    <source>
        <dbReference type="Proteomes" id="UP001499884"/>
    </source>
</evidence>
<dbReference type="SUPFAM" id="SSF46785">
    <property type="entry name" value="Winged helix' DNA-binding domain"/>
    <property type="match status" value="1"/>
</dbReference>
<dbReference type="Proteomes" id="UP001499884">
    <property type="component" value="Unassembled WGS sequence"/>
</dbReference>
<dbReference type="PROSITE" id="PS50949">
    <property type="entry name" value="HTH_GNTR"/>
    <property type="match status" value="1"/>
</dbReference>
<gene>
    <name evidence="6" type="ORF">GCM10023082_01440</name>
</gene>
<evidence type="ECO:0000256" key="2">
    <source>
        <dbReference type="ARBA" id="ARBA00023125"/>
    </source>
</evidence>
<dbReference type="Gene3D" id="1.10.10.10">
    <property type="entry name" value="Winged helix-like DNA-binding domain superfamily/Winged helix DNA-binding domain"/>
    <property type="match status" value="1"/>
</dbReference>
<accession>A0ABP7DLS5</accession>
<organism evidence="6 7">
    <name type="scientific">Streptomyces tremellae</name>
    <dbReference type="NCBI Taxonomy" id="1124239"/>
    <lineage>
        <taxon>Bacteria</taxon>
        <taxon>Bacillati</taxon>
        <taxon>Actinomycetota</taxon>
        <taxon>Actinomycetes</taxon>
        <taxon>Kitasatosporales</taxon>
        <taxon>Streptomycetaceae</taxon>
        <taxon>Streptomyces</taxon>
    </lineage>
</organism>
<dbReference type="SMART" id="SM00895">
    <property type="entry name" value="FCD"/>
    <property type="match status" value="1"/>
</dbReference>
<reference evidence="7" key="1">
    <citation type="journal article" date="2019" name="Int. J. Syst. Evol. Microbiol.">
        <title>The Global Catalogue of Microorganisms (GCM) 10K type strain sequencing project: providing services to taxonomists for standard genome sequencing and annotation.</title>
        <authorList>
            <consortium name="The Broad Institute Genomics Platform"/>
            <consortium name="The Broad Institute Genome Sequencing Center for Infectious Disease"/>
            <person name="Wu L."/>
            <person name="Ma J."/>
        </authorList>
    </citation>
    <scope>NUCLEOTIDE SEQUENCE [LARGE SCALE GENOMIC DNA]</scope>
    <source>
        <strain evidence="7">JCM 30846</strain>
    </source>
</reference>
<evidence type="ECO:0000256" key="1">
    <source>
        <dbReference type="ARBA" id="ARBA00023015"/>
    </source>
</evidence>
<dbReference type="Pfam" id="PF07729">
    <property type="entry name" value="FCD"/>
    <property type="match status" value="1"/>
</dbReference>
<dbReference type="InterPro" id="IPR000524">
    <property type="entry name" value="Tscrpt_reg_HTH_GntR"/>
</dbReference>
<keyword evidence="1" id="KW-0805">Transcription regulation</keyword>
<dbReference type="PANTHER" id="PTHR43537">
    <property type="entry name" value="TRANSCRIPTIONAL REGULATOR, GNTR FAMILY"/>
    <property type="match status" value="1"/>
</dbReference>
<dbReference type="InterPro" id="IPR011711">
    <property type="entry name" value="GntR_C"/>
</dbReference>
<keyword evidence="7" id="KW-1185">Reference proteome</keyword>
<dbReference type="InterPro" id="IPR036388">
    <property type="entry name" value="WH-like_DNA-bd_sf"/>
</dbReference>
<evidence type="ECO:0000256" key="4">
    <source>
        <dbReference type="SAM" id="MobiDB-lite"/>
    </source>
</evidence>
<dbReference type="RefSeq" id="WP_345639801.1">
    <property type="nucleotide sequence ID" value="NZ_BAABEP010000001.1"/>
</dbReference>
<dbReference type="PANTHER" id="PTHR43537:SF24">
    <property type="entry name" value="GLUCONATE OPERON TRANSCRIPTIONAL REPRESSOR"/>
    <property type="match status" value="1"/>
</dbReference>
<evidence type="ECO:0000256" key="3">
    <source>
        <dbReference type="ARBA" id="ARBA00023163"/>
    </source>
</evidence>
<dbReference type="EMBL" id="BAABEP010000001">
    <property type="protein sequence ID" value="GAA3707147.1"/>
    <property type="molecule type" value="Genomic_DNA"/>
</dbReference>
<protein>
    <submittedName>
        <fullName evidence="6">GntR family transcriptional regulator</fullName>
    </submittedName>
</protein>
<feature type="compositionally biased region" description="Low complexity" evidence="4">
    <location>
        <begin position="214"/>
        <end position="227"/>
    </location>
</feature>
<comment type="caution">
    <text evidence="6">The sequence shown here is derived from an EMBL/GenBank/DDBJ whole genome shotgun (WGS) entry which is preliminary data.</text>
</comment>
<evidence type="ECO:0000313" key="6">
    <source>
        <dbReference type="EMBL" id="GAA3707147.1"/>
    </source>
</evidence>
<evidence type="ECO:0000259" key="5">
    <source>
        <dbReference type="PROSITE" id="PS50949"/>
    </source>
</evidence>
<feature type="domain" description="HTH gntR-type" evidence="5">
    <location>
        <begin position="6"/>
        <end position="73"/>
    </location>
</feature>